<evidence type="ECO:0000256" key="2">
    <source>
        <dbReference type="SAM" id="MobiDB-lite"/>
    </source>
</evidence>
<organism evidence="3 4">
    <name type="scientific">Rehmannia glutinosa</name>
    <name type="common">Chinese foxglove</name>
    <dbReference type="NCBI Taxonomy" id="99300"/>
    <lineage>
        <taxon>Eukaryota</taxon>
        <taxon>Viridiplantae</taxon>
        <taxon>Streptophyta</taxon>
        <taxon>Embryophyta</taxon>
        <taxon>Tracheophyta</taxon>
        <taxon>Spermatophyta</taxon>
        <taxon>Magnoliopsida</taxon>
        <taxon>eudicotyledons</taxon>
        <taxon>Gunneridae</taxon>
        <taxon>Pentapetalae</taxon>
        <taxon>asterids</taxon>
        <taxon>lamiids</taxon>
        <taxon>Lamiales</taxon>
        <taxon>Orobanchaceae</taxon>
        <taxon>Rehmannieae</taxon>
        <taxon>Rehmannia</taxon>
    </lineage>
</organism>
<gene>
    <name evidence="3" type="ORF">DH2020_005279</name>
</gene>
<protein>
    <submittedName>
        <fullName evidence="3">Uncharacterized protein</fullName>
    </submittedName>
</protein>
<comment type="caution">
    <text evidence="3">The sequence shown here is derived from an EMBL/GenBank/DDBJ whole genome shotgun (WGS) entry which is preliminary data.</text>
</comment>
<accession>A0ABR0XFG3</accession>
<name>A0ABR0XFG3_REHGL</name>
<reference evidence="3 4" key="1">
    <citation type="journal article" date="2021" name="Comput. Struct. Biotechnol. J.">
        <title>De novo genome assembly of the potent medicinal plant Rehmannia glutinosa using nanopore technology.</title>
        <authorList>
            <person name="Ma L."/>
            <person name="Dong C."/>
            <person name="Song C."/>
            <person name="Wang X."/>
            <person name="Zheng X."/>
            <person name="Niu Y."/>
            <person name="Chen S."/>
            <person name="Feng W."/>
        </authorList>
    </citation>
    <scope>NUCLEOTIDE SEQUENCE [LARGE SCALE GENOMIC DNA]</scope>
    <source>
        <strain evidence="3">DH-2019</strain>
    </source>
</reference>
<feature type="coiled-coil region" evidence="1">
    <location>
        <begin position="87"/>
        <end position="459"/>
    </location>
</feature>
<feature type="compositionally biased region" description="Basic and acidic residues" evidence="2">
    <location>
        <begin position="12"/>
        <end position="30"/>
    </location>
</feature>
<proteinExistence type="predicted"/>
<dbReference type="Proteomes" id="UP001318860">
    <property type="component" value="Unassembled WGS sequence"/>
</dbReference>
<dbReference type="EMBL" id="JABTTQ020000004">
    <property type="protein sequence ID" value="KAK6157965.1"/>
    <property type="molecule type" value="Genomic_DNA"/>
</dbReference>
<feature type="region of interest" description="Disordered" evidence="2">
    <location>
        <begin position="1"/>
        <end position="40"/>
    </location>
</feature>
<evidence type="ECO:0000313" key="4">
    <source>
        <dbReference type="Proteomes" id="UP001318860"/>
    </source>
</evidence>
<keyword evidence="1" id="KW-0175">Coiled coil</keyword>
<keyword evidence="4" id="KW-1185">Reference proteome</keyword>
<evidence type="ECO:0000313" key="3">
    <source>
        <dbReference type="EMBL" id="KAK6157965.1"/>
    </source>
</evidence>
<evidence type="ECO:0000256" key="1">
    <source>
        <dbReference type="SAM" id="Coils"/>
    </source>
</evidence>
<sequence>MAKKKVSNSQAHQEKQPLSKKQEESVKAHQEVTAPSMDSEALEKFESLKSLNQMLLKEAVERRQQVDSLVQSKGSLEMELARSNSEKGDLKSELARLGESAARLELERSVVAQLEEGKGLRANLIEFEEKKKAIERELGELRVAYNSVVGEKEERDMRIESITGEKDSIERSLVESNKLINELNEKLRGVVEEKEGIEEEKNAEIVKRQELENTVSGLNEMVVDLKNEEVKLRAIVDDLEKKCFDGEERQKEMSREIDQLLEEKSLSEKKIEGLADDKTAILKDLSDALKQLEEKKHKIAEMVNENVVILEAKARLENEVGVLQNQVSELKAVVSKLEESGRVELEKIRSLESEVGEFKSKLKLVKIERDEMESYLDEEKLNALRLMEKIGDLEIKIDETLKVSKKMKAENAIIFGEKVELERQCEMLKKEITSLENTITEARNEFDLMKGKVEKADANSGLVLNMLKDTVVFCSKDDESDVGVGESVGNGEETSAYVMELEMIKKAFKSKVSKIDNMKRELEFLQSSVDDAHKKKSFWTILSSATTLLAAVSLAYVARGH</sequence>